<feature type="transmembrane region" description="Helical" evidence="1">
    <location>
        <begin position="225"/>
        <end position="248"/>
    </location>
</feature>
<protein>
    <submittedName>
        <fullName evidence="2">ABC transporter permease</fullName>
    </submittedName>
</protein>
<dbReference type="Proteomes" id="UP000309872">
    <property type="component" value="Unassembled WGS sequence"/>
</dbReference>
<keyword evidence="3" id="KW-1185">Reference proteome</keyword>
<dbReference type="AlphaFoldDB" id="A0A4U0H4B6"/>
<feature type="transmembrane region" description="Helical" evidence="1">
    <location>
        <begin position="43"/>
        <end position="62"/>
    </location>
</feature>
<dbReference type="Pfam" id="PF02405">
    <property type="entry name" value="MlaE"/>
    <property type="match status" value="1"/>
</dbReference>
<organism evidence="2 3">
    <name type="scientific">Sphingobacterium alkalisoli</name>
    <dbReference type="NCBI Taxonomy" id="1874115"/>
    <lineage>
        <taxon>Bacteria</taxon>
        <taxon>Pseudomonadati</taxon>
        <taxon>Bacteroidota</taxon>
        <taxon>Sphingobacteriia</taxon>
        <taxon>Sphingobacteriales</taxon>
        <taxon>Sphingobacteriaceae</taxon>
        <taxon>Sphingobacterium</taxon>
    </lineage>
</organism>
<sequence length="251" mass="27602">MGRKIESLLIEFARIHRFFIRFLRELVTPPFEFKEIIRQCYEIGWKSFPLISLTGFIVGFVFTKQSRPSLEEFGATSWLPSLISIAIVRALAPLVTALIASGKVGSQIGAELSSMNVTEQIDAMEVSGTNPTKFLIVSRIIATTTMIPVLCFYVAGIGLFGGYLSIIAKDDISILSFFNQVFESIAVKDVFAMVIRAVVFGFTIGFASCYVGYYSSKGTEGVGKAANSAVVSSMFLVFIEELLIVQVLSFF</sequence>
<comment type="caution">
    <text evidence="2">The sequence shown here is derived from an EMBL/GenBank/DDBJ whole genome shotgun (WGS) entry which is preliminary data.</text>
</comment>
<reference evidence="2 3" key="1">
    <citation type="submission" date="2019-04" db="EMBL/GenBank/DDBJ databases">
        <title>Sphingobacterium olei sp. nov., isolated from oil-contaminated soil.</title>
        <authorList>
            <person name="Liu B."/>
        </authorList>
    </citation>
    <scope>NUCLEOTIDE SEQUENCE [LARGE SCALE GENOMIC DNA]</scope>
    <source>
        <strain evidence="2 3">Y3L14</strain>
    </source>
</reference>
<dbReference type="OrthoDB" id="9810518at2"/>
<feature type="transmembrane region" description="Helical" evidence="1">
    <location>
        <begin position="82"/>
        <end position="100"/>
    </location>
</feature>
<evidence type="ECO:0000256" key="1">
    <source>
        <dbReference type="SAM" id="Phobius"/>
    </source>
</evidence>
<dbReference type="EMBL" id="SUKA01000002">
    <property type="protein sequence ID" value="TJY66521.1"/>
    <property type="molecule type" value="Genomic_DNA"/>
</dbReference>
<dbReference type="GO" id="GO:0005548">
    <property type="term" value="F:phospholipid transporter activity"/>
    <property type="evidence" value="ECO:0007669"/>
    <property type="project" value="TreeGrafter"/>
</dbReference>
<feature type="transmembrane region" description="Helical" evidence="1">
    <location>
        <begin position="190"/>
        <end position="213"/>
    </location>
</feature>
<dbReference type="InterPro" id="IPR030802">
    <property type="entry name" value="Permease_MalE"/>
</dbReference>
<gene>
    <name evidence="2" type="ORF">FAZ19_06250</name>
</gene>
<keyword evidence="1" id="KW-0472">Membrane</keyword>
<evidence type="ECO:0000313" key="2">
    <source>
        <dbReference type="EMBL" id="TJY66521.1"/>
    </source>
</evidence>
<keyword evidence="1" id="KW-1133">Transmembrane helix</keyword>
<dbReference type="PANTHER" id="PTHR30188">
    <property type="entry name" value="ABC TRANSPORTER PERMEASE PROTEIN-RELATED"/>
    <property type="match status" value="1"/>
</dbReference>
<feature type="transmembrane region" description="Helical" evidence="1">
    <location>
        <begin position="140"/>
        <end position="166"/>
    </location>
</feature>
<accession>A0A4U0H4B6</accession>
<dbReference type="GO" id="GO:0043190">
    <property type="term" value="C:ATP-binding cassette (ABC) transporter complex"/>
    <property type="evidence" value="ECO:0007669"/>
    <property type="project" value="InterPro"/>
</dbReference>
<name>A0A4U0H4B6_9SPHI</name>
<evidence type="ECO:0000313" key="3">
    <source>
        <dbReference type="Proteomes" id="UP000309872"/>
    </source>
</evidence>
<proteinExistence type="predicted"/>
<keyword evidence="1" id="KW-0812">Transmembrane</keyword>
<dbReference type="RefSeq" id="WP_136819870.1">
    <property type="nucleotide sequence ID" value="NZ_BMJX01000002.1"/>
</dbReference>